<evidence type="ECO:0000256" key="3">
    <source>
        <dbReference type="ARBA" id="ARBA00022737"/>
    </source>
</evidence>
<feature type="compositionally biased region" description="Polar residues" evidence="6">
    <location>
        <begin position="763"/>
        <end position="778"/>
    </location>
</feature>
<dbReference type="PANTHER" id="PTHR24045:SF0">
    <property type="entry name" value="N-ACETYLGLUCOSAMINE-1-PHOSPHOTRANSFERASE SUBUNITS ALPHA_BETA"/>
    <property type="match status" value="1"/>
</dbReference>
<dbReference type="Gene3D" id="3.30.300.320">
    <property type="match status" value="1"/>
</dbReference>
<dbReference type="STRING" id="105785.A0A2J7PM41"/>
<evidence type="ECO:0000259" key="8">
    <source>
        <dbReference type="PROSITE" id="PS50258"/>
    </source>
</evidence>
<accession>A0A2J7PM41</accession>
<evidence type="ECO:0000313" key="9">
    <source>
        <dbReference type="EMBL" id="PNF17400.1"/>
    </source>
</evidence>
<feature type="transmembrane region" description="Helical" evidence="7">
    <location>
        <begin position="21"/>
        <end position="45"/>
    </location>
</feature>
<dbReference type="GO" id="GO:0016256">
    <property type="term" value="P:N-glycan processing to lysosome"/>
    <property type="evidence" value="ECO:0007669"/>
    <property type="project" value="TreeGrafter"/>
</dbReference>
<dbReference type="AlphaFoldDB" id="A0A2J7PM41"/>
<evidence type="ECO:0000256" key="2">
    <source>
        <dbReference type="ARBA" id="ARBA00022679"/>
    </source>
</evidence>
<dbReference type="Proteomes" id="UP000235965">
    <property type="component" value="Unassembled WGS sequence"/>
</dbReference>
<evidence type="ECO:0000313" key="10">
    <source>
        <dbReference type="Proteomes" id="UP000235965"/>
    </source>
</evidence>
<evidence type="ECO:0000256" key="7">
    <source>
        <dbReference type="SAM" id="Phobius"/>
    </source>
</evidence>
<dbReference type="GO" id="GO:0003976">
    <property type="term" value="F:UDP-N-acetylglucosamine-lysosomal-enzyme N-acetylglucosaminephosphotransferase activity"/>
    <property type="evidence" value="ECO:0007669"/>
    <property type="project" value="TreeGrafter"/>
</dbReference>
<dbReference type="InterPro" id="IPR041536">
    <property type="entry name" value="GNPTAB_reg"/>
</dbReference>
<feature type="region of interest" description="Disordered" evidence="6">
    <location>
        <begin position="751"/>
        <end position="780"/>
    </location>
</feature>
<dbReference type="EMBL" id="NEVH01024421">
    <property type="protein sequence ID" value="PNF17400.1"/>
    <property type="molecule type" value="Genomic_DNA"/>
</dbReference>
<comment type="similarity">
    <text evidence="1">Belongs to the stealth family.</text>
</comment>
<dbReference type="InterPro" id="IPR000800">
    <property type="entry name" value="Notch_dom"/>
</dbReference>
<dbReference type="InterPro" id="IPR021520">
    <property type="entry name" value="Stealth_CR2"/>
</dbReference>
<dbReference type="InterPro" id="IPR031358">
    <property type="entry name" value="Stealth_CR1"/>
</dbReference>
<dbReference type="InterPro" id="IPR047141">
    <property type="entry name" value="Stealth"/>
</dbReference>
<keyword evidence="7" id="KW-0472">Membrane</keyword>
<dbReference type="GO" id="GO:0005794">
    <property type="term" value="C:Golgi apparatus"/>
    <property type="evidence" value="ECO:0007669"/>
    <property type="project" value="TreeGrafter"/>
</dbReference>
<proteinExistence type="inferred from homology"/>
<keyword evidence="7" id="KW-1133">Transmembrane helix</keyword>
<dbReference type="PROSITE" id="PS50258">
    <property type="entry name" value="LNR"/>
    <property type="match status" value="1"/>
</dbReference>
<dbReference type="SMART" id="SM00004">
    <property type="entry name" value="NL"/>
    <property type="match status" value="1"/>
</dbReference>
<keyword evidence="10" id="KW-1185">Reference proteome</keyword>
<dbReference type="Pfam" id="PF11380">
    <property type="entry name" value="Stealth_CR2"/>
    <property type="match status" value="1"/>
</dbReference>
<organism evidence="9 10">
    <name type="scientific">Cryptotermes secundus</name>
    <dbReference type="NCBI Taxonomy" id="105785"/>
    <lineage>
        <taxon>Eukaryota</taxon>
        <taxon>Metazoa</taxon>
        <taxon>Ecdysozoa</taxon>
        <taxon>Arthropoda</taxon>
        <taxon>Hexapoda</taxon>
        <taxon>Insecta</taxon>
        <taxon>Pterygota</taxon>
        <taxon>Neoptera</taxon>
        <taxon>Polyneoptera</taxon>
        <taxon>Dictyoptera</taxon>
        <taxon>Blattodea</taxon>
        <taxon>Blattoidea</taxon>
        <taxon>Termitoidae</taxon>
        <taxon>Kalotermitidae</taxon>
        <taxon>Cryptotermitinae</taxon>
        <taxon>Cryptotermes</taxon>
    </lineage>
</organism>
<evidence type="ECO:0000256" key="6">
    <source>
        <dbReference type="SAM" id="MobiDB-lite"/>
    </source>
</evidence>
<dbReference type="Pfam" id="PF00066">
    <property type="entry name" value="Notch"/>
    <property type="match status" value="1"/>
</dbReference>
<dbReference type="Pfam" id="PF18440">
    <property type="entry name" value="GlcNAc-1_reg"/>
    <property type="match status" value="1"/>
</dbReference>
<keyword evidence="7" id="KW-0812">Transmembrane</keyword>
<keyword evidence="2" id="KW-0808">Transferase</keyword>
<dbReference type="FunCoup" id="A0A2J7PM41">
    <property type="interactions" value="1009"/>
</dbReference>
<comment type="caution">
    <text evidence="9">The sequence shown here is derived from an EMBL/GenBank/DDBJ whole genome shotgun (WGS) entry which is preliminary data.</text>
</comment>
<evidence type="ECO:0000256" key="5">
    <source>
        <dbReference type="ARBA" id="ARBA00023180"/>
    </source>
</evidence>
<protein>
    <recommendedName>
        <fullName evidence="8">LNR domain-containing protein</fullName>
    </recommendedName>
</protein>
<dbReference type="OrthoDB" id="263283at2759"/>
<feature type="domain" description="LNR" evidence="8">
    <location>
        <begin position="413"/>
        <end position="449"/>
    </location>
</feature>
<feature type="transmembrane region" description="Helical" evidence="7">
    <location>
        <begin position="1158"/>
        <end position="1176"/>
    </location>
</feature>
<reference evidence="9 10" key="1">
    <citation type="submission" date="2017-12" db="EMBL/GenBank/DDBJ databases">
        <title>Hemimetabolous genomes reveal molecular basis of termite eusociality.</title>
        <authorList>
            <person name="Harrison M.C."/>
            <person name="Jongepier E."/>
            <person name="Robertson H.M."/>
            <person name="Arning N."/>
            <person name="Bitard-Feildel T."/>
            <person name="Chao H."/>
            <person name="Childers C.P."/>
            <person name="Dinh H."/>
            <person name="Doddapaneni H."/>
            <person name="Dugan S."/>
            <person name="Gowin J."/>
            <person name="Greiner C."/>
            <person name="Han Y."/>
            <person name="Hu H."/>
            <person name="Hughes D.S.T."/>
            <person name="Huylmans A.-K."/>
            <person name="Kemena C."/>
            <person name="Kremer L.P.M."/>
            <person name="Lee S.L."/>
            <person name="Lopez-Ezquerra A."/>
            <person name="Mallet L."/>
            <person name="Monroy-Kuhn J.M."/>
            <person name="Moser A."/>
            <person name="Murali S.C."/>
            <person name="Muzny D.M."/>
            <person name="Otani S."/>
            <person name="Piulachs M.-D."/>
            <person name="Poelchau M."/>
            <person name="Qu J."/>
            <person name="Schaub F."/>
            <person name="Wada-Katsumata A."/>
            <person name="Worley K.C."/>
            <person name="Xie Q."/>
            <person name="Ylla G."/>
            <person name="Poulsen M."/>
            <person name="Gibbs R.A."/>
            <person name="Schal C."/>
            <person name="Richards S."/>
            <person name="Belles X."/>
            <person name="Korb J."/>
            <person name="Bornberg-Bauer E."/>
        </authorList>
    </citation>
    <scope>NUCLEOTIDE SEQUENCE [LARGE SCALE GENOMIC DNA]</scope>
    <source>
        <tissue evidence="9">Whole body</tissue>
    </source>
</reference>
<evidence type="ECO:0000256" key="4">
    <source>
        <dbReference type="ARBA" id="ARBA00023157"/>
    </source>
</evidence>
<dbReference type="Pfam" id="PF17103">
    <property type="entry name" value="Stealth_CR4"/>
    <property type="match status" value="1"/>
</dbReference>
<dbReference type="InterPro" id="IPR031356">
    <property type="entry name" value="Stealth_CR4"/>
</dbReference>
<gene>
    <name evidence="9" type="ORF">B7P43_G02990</name>
</gene>
<keyword evidence="4" id="KW-1015">Disulfide bond</keyword>
<dbReference type="PANTHER" id="PTHR24045">
    <property type="match status" value="1"/>
</dbReference>
<dbReference type="InterPro" id="IPR031357">
    <property type="entry name" value="Stealth_CR3"/>
</dbReference>
<keyword evidence="3" id="KW-0677">Repeat</keyword>
<sequence length="1205" mass="139248">MTLWKIVQRHIYDLLSHKYSVIIILISLSTILVSVIHFGEVWMTWSQEKYETVFNSFSDNIVGKSLQSKLCQNVPIDVVYTWVNGSDPILLQQLQQYHLQLQKESSIKCPYANCAPSHILTFRDQLLDEAVEDALLLAGFQGKNASLRHRVTVENNNWTFIEFYSPELAAEAMKFMLKSNVTICHAHWTSDSTVSKTSGDAANTVMISGIPNTLIKEAGNSVHTELARHLQSKIQNMWVYAEKGLAVVEVESSESVSRILQLLSNVTIGGNIVNISKAYLILEIPLVYNSKDFSPSRFEDKEELRYSLRSLERFAPWVRHVYLVTNGQIPYWLDMENPRLTVVTHDQIFPDPSHLPTFSSPAIESHIHRIPGLSRKFLYLNDDVMFGKEVWPDDFITNTNGQKVYLSWPVPDCSDSCPWSWVADGSCDVSCNISECSFDGGDCDLSAEDDIGLYDENRHLANYDDNVNLYNENHHESINDNLFHNINFGGDVVLEDLQDPGKKMNSLLDVLIKTNAKKDSFKGNLPFLREFDEIKYKNSNGSRNISDTDNTPPFIYKHNITSKFLLYREIKLDSKKTANQHRKNNNPQQYEEIYGGEGNNTLCMQRIPQVQEGKKENTSSDNTFIVRGSALVHQQKHSWYVGDNLLINTRTGNNDNRTNTEHSTQSYVDKLSGNSSASVHHYHVDNADVPGELYLRHTNQNASYVKETELKRNYSDRFVAWEKWQNVQSSAFGKKNVNHSLLYSNETFHEKPNEGQHIHSAKKSNQTYGTGKSFSSQTVKREPVRDVSAYNARLRKLYLKLNGKSDELQPLYAKHNPPSADVNRMHAELQHIDYDVDWKNGDKVSNIPKKKRKVVKMFDAQQYHISPPGKKPHDTFAESLLYVNRLYNQEFGFEPRKVPAHMPHLIDIDIMESLQARFSKQWHLTSSHKVRHPHDMQFAFSYFYFLMSSKVTLPLSDIFDIFDTDDSGTWSDREIRTLLTRSYDLPLNYARVVKFENDIVNCSKELSEELSNVNVPTPPYERYQDSNLPVVSKTLVSNCKPVVDMLVKKFGDRKMYRYQVERDKHQDVSFKMLSSNITQLVSHLDDVRRDPKKFICLNDNLDPKREEDNAVARAILHDMYESLFPQPSSFELPPEFRNRFLHMTELEAWRTNKNTIRTVVYICLTILITFTLVNFFHVECRWLQRKLCQRMRQQYHRETPLVPCV</sequence>
<dbReference type="Pfam" id="PF17102">
    <property type="entry name" value="Stealth_CR3"/>
    <property type="match status" value="1"/>
</dbReference>
<dbReference type="Pfam" id="PF17101">
    <property type="entry name" value="Stealth_CR1"/>
    <property type="match status" value="1"/>
</dbReference>
<dbReference type="InParanoid" id="A0A2J7PM41"/>
<dbReference type="GO" id="GO:0046835">
    <property type="term" value="P:carbohydrate phosphorylation"/>
    <property type="evidence" value="ECO:0007669"/>
    <property type="project" value="TreeGrafter"/>
</dbReference>
<keyword evidence="5" id="KW-0325">Glycoprotein</keyword>
<evidence type="ECO:0000256" key="1">
    <source>
        <dbReference type="ARBA" id="ARBA00007583"/>
    </source>
</evidence>
<name>A0A2J7PM41_9NEOP</name>